<feature type="region of interest" description="Disordered" evidence="1">
    <location>
        <begin position="28"/>
        <end position="48"/>
    </location>
</feature>
<comment type="caution">
    <text evidence="2">The sequence shown here is derived from an EMBL/GenBank/DDBJ whole genome shotgun (WGS) entry which is preliminary data.</text>
</comment>
<dbReference type="RefSeq" id="WP_341369834.1">
    <property type="nucleotide sequence ID" value="NZ_JBBPCO010000002.1"/>
</dbReference>
<accession>A0ABU9D5T5</accession>
<proteinExistence type="predicted"/>
<reference evidence="2 3" key="1">
    <citation type="submission" date="2024-04" db="EMBL/GenBank/DDBJ databases">
        <authorList>
            <person name="Abashina T."/>
            <person name="Shaikin A."/>
        </authorList>
    </citation>
    <scope>NUCLEOTIDE SEQUENCE [LARGE SCALE GENOMIC DNA]</scope>
    <source>
        <strain evidence="2 3">AAFK</strain>
    </source>
</reference>
<protein>
    <submittedName>
        <fullName evidence="2">Uncharacterized protein</fullName>
    </submittedName>
</protein>
<name>A0ABU9D5T5_9PROT</name>
<dbReference type="EMBL" id="JBBPCO010000002">
    <property type="protein sequence ID" value="MEK8088769.1"/>
    <property type="molecule type" value="Genomic_DNA"/>
</dbReference>
<keyword evidence="3" id="KW-1185">Reference proteome</keyword>
<organism evidence="2 3">
    <name type="scientific">Thermithiobacillus plumbiphilus</name>
    <dbReference type="NCBI Taxonomy" id="1729899"/>
    <lineage>
        <taxon>Bacteria</taxon>
        <taxon>Pseudomonadati</taxon>
        <taxon>Pseudomonadota</taxon>
        <taxon>Acidithiobacillia</taxon>
        <taxon>Acidithiobacillales</taxon>
        <taxon>Thermithiobacillaceae</taxon>
        <taxon>Thermithiobacillus</taxon>
    </lineage>
</organism>
<evidence type="ECO:0000256" key="1">
    <source>
        <dbReference type="SAM" id="MobiDB-lite"/>
    </source>
</evidence>
<dbReference type="Proteomes" id="UP001446205">
    <property type="component" value="Unassembled WGS sequence"/>
</dbReference>
<evidence type="ECO:0000313" key="2">
    <source>
        <dbReference type="EMBL" id="MEK8088769.1"/>
    </source>
</evidence>
<evidence type="ECO:0000313" key="3">
    <source>
        <dbReference type="Proteomes" id="UP001446205"/>
    </source>
</evidence>
<gene>
    <name evidence="2" type="ORF">WOB96_03220</name>
</gene>
<sequence length="202" mass="21557">MSLFPRFNPYQDSTPAAIPAILAIPEHANSENSGNSTDPAPTPVPVTTPEDAAAMRLSAIESSGLALLVKVADGFMVWASTQATIPEAWAAYPLFTTEELRLIPPGNRQAARDWLALKRTFPASTMHPVSEAEASTPPPATEYVTCATCQHYQAGERGGIGTCATGEDQRTTPPSERYPAGHPVQAALYPHARRICSTWAAT</sequence>
<feature type="region of interest" description="Disordered" evidence="1">
    <location>
        <begin position="160"/>
        <end position="182"/>
    </location>
</feature>